<comment type="caution">
    <text evidence="5">The sequence shown here is derived from an EMBL/GenBank/DDBJ whole genome shotgun (WGS) entry which is preliminary data.</text>
</comment>
<dbReference type="Proteomes" id="UP000054937">
    <property type="component" value="Unassembled WGS sequence"/>
</dbReference>
<evidence type="ECO:0000313" key="5">
    <source>
        <dbReference type="EMBL" id="KRW99923.1"/>
    </source>
</evidence>
<dbReference type="InterPro" id="IPR036961">
    <property type="entry name" value="Kinesin_motor_dom_sf"/>
</dbReference>
<dbReference type="OrthoDB" id="3176171at2759"/>
<keyword evidence="2" id="KW-0505">Motor protein</keyword>
<name>A0A0V0QCG7_PSEPJ</name>
<evidence type="ECO:0000256" key="1">
    <source>
        <dbReference type="ARBA" id="ARBA00023054"/>
    </source>
</evidence>
<dbReference type="PANTHER" id="PTHR47968">
    <property type="entry name" value="CENTROMERE PROTEIN E"/>
    <property type="match status" value="1"/>
</dbReference>
<dbReference type="PANTHER" id="PTHR47968:SF75">
    <property type="entry name" value="CENTROMERE-ASSOCIATED PROTEIN E"/>
    <property type="match status" value="1"/>
</dbReference>
<feature type="domain" description="Kinesin motor" evidence="4">
    <location>
        <begin position="8"/>
        <end position="77"/>
    </location>
</feature>
<dbReference type="InterPro" id="IPR001752">
    <property type="entry name" value="Kinesin_motor_dom"/>
</dbReference>
<keyword evidence="6" id="KW-1185">Reference proteome</keyword>
<dbReference type="GO" id="GO:0003777">
    <property type="term" value="F:microtubule motor activity"/>
    <property type="evidence" value="ECO:0007669"/>
    <property type="project" value="InterPro"/>
</dbReference>
<dbReference type="InParanoid" id="A0A0V0QCG7"/>
<dbReference type="GO" id="GO:0007018">
    <property type="term" value="P:microtubule-based movement"/>
    <property type="evidence" value="ECO:0007669"/>
    <property type="project" value="InterPro"/>
</dbReference>
<reference evidence="5 6" key="1">
    <citation type="journal article" date="2015" name="Sci. Rep.">
        <title>Genome of the facultative scuticociliatosis pathogen Pseudocohnilembus persalinus provides insight into its virulence through horizontal gene transfer.</title>
        <authorList>
            <person name="Xiong J."/>
            <person name="Wang G."/>
            <person name="Cheng J."/>
            <person name="Tian M."/>
            <person name="Pan X."/>
            <person name="Warren A."/>
            <person name="Jiang C."/>
            <person name="Yuan D."/>
            <person name="Miao W."/>
        </authorList>
    </citation>
    <scope>NUCLEOTIDE SEQUENCE [LARGE SCALE GENOMIC DNA]</scope>
    <source>
        <strain evidence="5">36N120E</strain>
    </source>
</reference>
<dbReference type="InterPro" id="IPR027640">
    <property type="entry name" value="Kinesin-like_fam"/>
</dbReference>
<evidence type="ECO:0000256" key="3">
    <source>
        <dbReference type="PROSITE-ProRule" id="PRU00283"/>
    </source>
</evidence>
<dbReference type="InterPro" id="IPR027417">
    <property type="entry name" value="P-loop_NTPase"/>
</dbReference>
<protein>
    <submittedName>
        <fullName evidence="5">p-loop containing nucleoside triphosphate hydrolase</fullName>
    </submittedName>
</protein>
<keyword evidence="1" id="KW-0175">Coiled coil</keyword>
<gene>
    <name evidence="5" type="ORF">PPERSA_12599</name>
</gene>
<dbReference type="SUPFAM" id="SSF52540">
    <property type="entry name" value="P-loop containing nucleoside triphosphate hydrolases"/>
    <property type="match status" value="1"/>
</dbReference>
<evidence type="ECO:0000259" key="4">
    <source>
        <dbReference type="PROSITE" id="PS50067"/>
    </source>
</evidence>
<dbReference type="GO" id="GO:0005524">
    <property type="term" value="F:ATP binding"/>
    <property type="evidence" value="ECO:0007669"/>
    <property type="project" value="InterPro"/>
</dbReference>
<dbReference type="EMBL" id="LDAU01000202">
    <property type="protein sequence ID" value="KRW99923.1"/>
    <property type="molecule type" value="Genomic_DNA"/>
</dbReference>
<keyword evidence="5" id="KW-0378">Hydrolase</keyword>
<dbReference type="AlphaFoldDB" id="A0A0V0QCG7"/>
<proteinExistence type="inferred from homology"/>
<organism evidence="5 6">
    <name type="scientific">Pseudocohnilembus persalinus</name>
    <name type="common">Ciliate</name>
    <dbReference type="NCBI Taxonomy" id="266149"/>
    <lineage>
        <taxon>Eukaryota</taxon>
        <taxon>Sar</taxon>
        <taxon>Alveolata</taxon>
        <taxon>Ciliophora</taxon>
        <taxon>Intramacronucleata</taxon>
        <taxon>Oligohymenophorea</taxon>
        <taxon>Scuticociliatia</taxon>
        <taxon>Philasterida</taxon>
        <taxon>Pseudocohnilembidae</taxon>
        <taxon>Pseudocohnilembus</taxon>
    </lineage>
</organism>
<comment type="caution">
    <text evidence="3">Lacks conserved residue(s) required for the propagation of feature annotation.</text>
</comment>
<evidence type="ECO:0000256" key="2">
    <source>
        <dbReference type="ARBA" id="ARBA00023175"/>
    </source>
</evidence>
<comment type="similarity">
    <text evidence="3">Belongs to the TRAFAC class myosin-kinesin ATPase superfamily. Kinesin family.</text>
</comment>
<sequence>MEQEKQESILTCVRIKPVNEDHSQQVVQSTGTNQVQIMKTGENFNFQHVFDQNTKNAQIFEKVGTDIVETALQGINGNYKSLKNILQIYYQFNQPLNNMYIFGFQLDLI</sequence>
<dbReference type="Gene3D" id="3.40.850.10">
    <property type="entry name" value="Kinesin motor domain"/>
    <property type="match status" value="1"/>
</dbReference>
<dbReference type="GO" id="GO:0016787">
    <property type="term" value="F:hydrolase activity"/>
    <property type="evidence" value="ECO:0007669"/>
    <property type="project" value="UniProtKB-KW"/>
</dbReference>
<accession>A0A0V0QCG7</accession>
<dbReference type="PROSITE" id="PS50067">
    <property type="entry name" value="KINESIN_MOTOR_2"/>
    <property type="match status" value="1"/>
</dbReference>
<dbReference type="GO" id="GO:0008017">
    <property type="term" value="F:microtubule binding"/>
    <property type="evidence" value="ECO:0007669"/>
    <property type="project" value="InterPro"/>
</dbReference>
<evidence type="ECO:0000313" key="6">
    <source>
        <dbReference type="Proteomes" id="UP000054937"/>
    </source>
</evidence>